<protein>
    <submittedName>
        <fullName evidence="3">NAD(+) synthase (Glutamine-hydrolyzing)</fullName>
        <ecNumber evidence="3">6.3.5.1</ecNumber>
    </submittedName>
</protein>
<dbReference type="Pfam" id="PF00795">
    <property type="entry name" value="CN_hydrolase"/>
    <property type="match status" value="1"/>
</dbReference>
<dbReference type="PANTHER" id="PTHR23090:SF9">
    <property type="entry name" value="GLUTAMINE-DEPENDENT NAD(+) SYNTHETASE"/>
    <property type="match status" value="1"/>
</dbReference>
<dbReference type="SUPFAM" id="SSF56317">
    <property type="entry name" value="Carbon-nitrogen hydrolase"/>
    <property type="match status" value="1"/>
</dbReference>
<dbReference type="EC" id="6.3.5.1" evidence="3"/>
<evidence type="ECO:0000313" key="4">
    <source>
        <dbReference type="Proteomes" id="UP000196816"/>
    </source>
</evidence>
<dbReference type="AlphaFoldDB" id="A0AAC9X0Y3"/>
<reference evidence="3 4" key="1">
    <citation type="submission" date="2017-06" db="EMBL/GenBank/DDBJ databases">
        <title>Genome sequence of Acetobacter pasteurianus subsp. pasteurianus strain SRCM101468.</title>
        <authorList>
            <person name="Cho S.H."/>
        </authorList>
    </citation>
    <scope>NUCLEOTIDE SEQUENCE [LARGE SCALE GENOMIC DNA]</scope>
    <source>
        <strain evidence="3 4">SRCM101468</strain>
    </source>
</reference>
<dbReference type="EMBL" id="CP021922">
    <property type="protein sequence ID" value="ASC05676.1"/>
    <property type="molecule type" value="Genomic_DNA"/>
</dbReference>
<dbReference type="GO" id="GO:0003952">
    <property type="term" value="F:NAD+ synthase (glutamine-hydrolyzing) activity"/>
    <property type="evidence" value="ECO:0007669"/>
    <property type="project" value="UniProtKB-EC"/>
</dbReference>
<organism evidence="3 4">
    <name type="scientific">Acetobacter pasteurianus subsp. pasteurianus</name>
    <dbReference type="NCBI Taxonomy" id="481145"/>
    <lineage>
        <taxon>Bacteria</taxon>
        <taxon>Pseudomonadati</taxon>
        <taxon>Pseudomonadota</taxon>
        <taxon>Alphaproteobacteria</taxon>
        <taxon>Acetobacterales</taxon>
        <taxon>Acetobacteraceae</taxon>
        <taxon>Acetobacter</taxon>
    </lineage>
</organism>
<dbReference type="InterPro" id="IPR003010">
    <property type="entry name" value="C-N_Hydrolase"/>
</dbReference>
<gene>
    <name evidence="3" type="ORF">S101468_01419</name>
</gene>
<dbReference type="PANTHER" id="PTHR23090">
    <property type="entry name" value="NH 3 /GLUTAMINE-DEPENDENT NAD + SYNTHETASE"/>
    <property type="match status" value="1"/>
</dbReference>
<keyword evidence="1 3" id="KW-0436">Ligase</keyword>
<dbReference type="GO" id="GO:0009435">
    <property type="term" value="P:NAD+ biosynthetic process"/>
    <property type="evidence" value="ECO:0007669"/>
    <property type="project" value="InterPro"/>
</dbReference>
<dbReference type="InterPro" id="IPR003694">
    <property type="entry name" value="NAD_synthase"/>
</dbReference>
<dbReference type="GO" id="GO:0004359">
    <property type="term" value="F:glutaminase activity"/>
    <property type="evidence" value="ECO:0007669"/>
    <property type="project" value="InterPro"/>
</dbReference>
<proteinExistence type="predicted"/>
<sequence>MSASMFRSLYHQGFARVAACTLPVALANPAINAQRILESAKTAATDGAVLCVFPELGLCGYTLEDLLQQEALLAETRKTLLSLAQASAALCAVLVVGAPLLWKNALYNCAIVIHSGKILGWCLKAISPITENFTRHDIFAPAQIFAGRQ</sequence>
<dbReference type="PROSITE" id="PS50263">
    <property type="entry name" value="CN_HYDROLASE"/>
    <property type="match status" value="1"/>
</dbReference>
<accession>A0AAC9X0Y3</accession>
<dbReference type="Gene3D" id="3.60.110.10">
    <property type="entry name" value="Carbon-nitrogen hydrolase"/>
    <property type="match status" value="1"/>
</dbReference>
<dbReference type="GO" id="GO:0005737">
    <property type="term" value="C:cytoplasm"/>
    <property type="evidence" value="ECO:0007669"/>
    <property type="project" value="InterPro"/>
</dbReference>
<name>A0AAC9X0Y3_ACEPA</name>
<dbReference type="InterPro" id="IPR036526">
    <property type="entry name" value="C-N_Hydrolase_sf"/>
</dbReference>
<dbReference type="Proteomes" id="UP000196816">
    <property type="component" value="Chromosome"/>
</dbReference>
<evidence type="ECO:0000259" key="2">
    <source>
        <dbReference type="PROSITE" id="PS50263"/>
    </source>
</evidence>
<evidence type="ECO:0000313" key="3">
    <source>
        <dbReference type="EMBL" id="ASC05676.1"/>
    </source>
</evidence>
<evidence type="ECO:0000256" key="1">
    <source>
        <dbReference type="ARBA" id="ARBA00022598"/>
    </source>
</evidence>
<feature type="domain" description="CN hydrolase" evidence="2">
    <location>
        <begin position="15"/>
        <end position="149"/>
    </location>
</feature>